<dbReference type="InterPro" id="IPR010982">
    <property type="entry name" value="Lambda_DNA-bd_dom_sf"/>
</dbReference>
<dbReference type="PROSITE" id="PS50932">
    <property type="entry name" value="HTH_LACI_2"/>
    <property type="match status" value="1"/>
</dbReference>
<dbReference type="GO" id="GO:0000976">
    <property type="term" value="F:transcription cis-regulatory region binding"/>
    <property type="evidence" value="ECO:0007669"/>
    <property type="project" value="TreeGrafter"/>
</dbReference>
<dbReference type="InterPro" id="IPR001387">
    <property type="entry name" value="Cro/C1-type_HTH"/>
</dbReference>
<evidence type="ECO:0000259" key="5">
    <source>
        <dbReference type="PROSITE" id="PS50943"/>
    </source>
</evidence>
<dbReference type="PANTHER" id="PTHR30146:SF154">
    <property type="entry name" value="TRANSCRIPTION REGULATOR, MEMBER OF GALR FAMILY"/>
    <property type="match status" value="1"/>
</dbReference>
<dbReference type="PROSITE" id="PS50943">
    <property type="entry name" value="HTH_CROC1"/>
    <property type="match status" value="1"/>
</dbReference>
<dbReference type="PANTHER" id="PTHR30146">
    <property type="entry name" value="LACI-RELATED TRANSCRIPTIONAL REPRESSOR"/>
    <property type="match status" value="1"/>
</dbReference>
<dbReference type="Gene3D" id="1.10.260.40">
    <property type="entry name" value="lambda repressor-like DNA-binding domains"/>
    <property type="match status" value="1"/>
</dbReference>
<keyword evidence="1" id="KW-0805">Transcription regulation</keyword>
<sequence>MITINDIAKIAGVAKSTVSRYLNGGSISSTTASKIEAVIKEHNYVPSTFAQSLKAKNSRLIGFIIPRLDSRAAIATLEGIDKKVQEHDYQLLIANTNQSTEEEVRRIYAFAKEKVSGIILMATEITEKHIQAVKEVGIPTIFVGQEHEEVYSVVHDDYQAGFEFTRQLLALGHRKITYFSVAENDHAVGVLRKKGVLDAIKQEAPSSVDVVETTFSMVDAIDIGMSQLESNHDSLWIAATDNIAVGLLKAAHTMKVAVPEQLSLAGFGGYDISDYVYPSLSTVHFRYVEAGEQSFHYLDQLIKGEDIPKKTVIDFDIYHRESVADLT</sequence>
<feature type="domain" description="HTH lacI-type" evidence="4">
    <location>
        <begin position="2"/>
        <end position="55"/>
    </location>
</feature>
<dbReference type="SUPFAM" id="SSF47413">
    <property type="entry name" value="lambda repressor-like DNA-binding domains"/>
    <property type="match status" value="1"/>
</dbReference>
<dbReference type="InterPro" id="IPR046335">
    <property type="entry name" value="LacI/GalR-like_sensor"/>
</dbReference>
<dbReference type="OrthoDB" id="3180992at2"/>
<dbReference type="PRINTS" id="PR00036">
    <property type="entry name" value="HTHLACI"/>
</dbReference>
<keyword evidence="2" id="KW-0238">DNA-binding</keyword>
<proteinExistence type="predicted"/>
<name>A0A1E5GR62_9ENTE</name>
<dbReference type="SUPFAM" id="SSF53822">
    <property type="entry name" value="Periplasmic binding protein-like I"/>
    <property type="match status" value="1"/>
</dbReference>
<keyword evidence="7" id="KW-1185">Reference proteome</keyword>
<dbReference type="PATRIC" id="fig|903983.4.peg.2238"/>
<evidence type="ECO:0000256" key="1">
    <source>
        <dbReference type="ARBA" id="ARBA00023015"/>
    </source>
</evidence>
<evidence type="ECO:0000256" key="2">
    <source>
        <dbReference type="ARBA" id="ARBA00023125"/>
    </source>
</evidence>
<evidence type="ECO:0000313" key="6">
    <source>
        <dbReference type="EMBL" id="OEG15177.1"/>
    </source>
</evidence>
<dbReference type="CDD" id="cd01392">
    <property type="entry name" value="HTH_LacI"/>
    <property type="match status" value="1"/>
</dbReference>
<dbReference type="Pfam" id="PF13377">
    <property type="entry name" value="Peripla_BP_3"/>
    <property type="match status" value="1"/>
</dbReference>
<dbReference type="InterPro" id="IPR000843">
    <property type="entry name" value="HTH_LacI"/>
</dbReference>
<dbReference type="EMBL" id="MIKB01000016">
    <property type="protein sequence ID" value="OEG15177.1"/>
    <property type="molecule type" value="Genomic_DNA"/>
</dbReference>
<dbReference type="InterPro" id="IPR028082">
    <property type="entry name" value="Peripla_BP_I"/>
</dbReference>
<evidence type="ECO:0000259" key="4">
    <source>
        <dbReference type="PROSITE" id="PS50932"/>
    </source>
</evidence>
<dbReference type="Proteomes" id="UP000094764">
    <property type="component" value="Unassembled WGS sequence"/>
</dbReference>
<feature type="domain" description="HTH cro/C1-type" evidence="5">
    <location>
        <begin position="2"/>
        <end position="45"/>
    </location>
</feature>
<dbReference type="Pfam" id="PF00356">
    <property type="entry name" value="LacI"/>
    <property type="match status" value="1"/>
</dbReference>
<accession>A0A1E5GR62</accession>
<evidence type="ECO:0000256" key="3">
    <source>
        <dbReference type="ARBA" id="ARBA00023163"/>
    </source>
</evidence>
<dbReference type="SMART" id="SM00354">
    <property type="entry name" value="HTH_LACI"/>
    <property type="match status" value="1"/>
</dbReference>
<dbReference type="Gene3D" id="3.40.50.2300">
    <property type="match status" value="2"/>
</dbReference>
<organism evidence="6 7">
    <name type="scientific">Enterococcus quebecensis</name>
    <dbReference type="NCBI Taxonomy" id="903983"/>
    <lineage>
        <taxon>Bacteria</taxon>
        <taxon>Bacillati</taxon>
        <taxon>Bacillota</taxon>
        <taxon>Bacilli</taxon>
        <taxon>Lactobacillales</taxon>
        <taxon>Enterococcaceae</taxon>
        <taxon>Enterococcus</taxon>
    </lineage>
</organism>
<gene>
    <name evidence="6" type="ORF">BCR23_10090</name>
</gene>
<comment type="caution">
    <text evidence="6">The sequence shown here is derived from an EMBL/GenBank/DDBJ whole genome shotgun (WGS) entry which is preliminary data.</text>
</comment>
<dbReference type="CDD" id="cd01542">
    <property type="entry name" value="PBP1_TreR-like"/>
    <property type="match status" value="1"/>
</dbReference>
<reference evidence="7" key="1">
    <citation type="submission" date="2016-09" db="EMBL/GenBank/DDBJ databases">
        <authorList>
            <person name="Gulvik C.A."/>
        </authorList>
    </citation>
    <scope>NUCLEOTIDE SEQUENCE [LARGE SCALE GENOMIC DNA]</scope>
    <source>
        <strain evidence="7">LMG 26306</strain>
    </source>
</reference>
<dbReference type="GO" id="GO:0003700">
    <property type="term" value="F:DNA-binding transcription factor activity"/>
    <property type="evidence" value="ECO:0007669"/>
    <property type="project" value="TreeGrafter"/>
</dbReference>
<dbReference type="STRING" id="903983.BCR23_10090"/>
<dbReference type="RefSeq" id="WP_069635666.1">
    <property type="nucleotide sequence ID" value="NZ_JXKZ01000005.1"/>
</dbReference>
<protein>
    <submittedName>
        <fullName evidence="6">LacI family transcriptional regulator</fullName>
    </submittedName>
</protein>
<keyword evidence="3" id="KW-0804">Transcription</keyword>
<evidence type="ECO:0000313" key="7">
    <source>
        <dbReference type="Proteomes" id="UP000094764"/>
    </source>
</evidence>
<dbReference type="AlphaFoldDB" id="A0A1E5GR62"/>